<protein>
    <submittedName>
        <fullName evidence="10">Potassium-transporting ATPase, A subunit</fullName>
        <ecNumber evidence="10">3.6.3.12</ecNumber>
    </submittedName>
</protein>
<dbReference type="STRING" id="663278.Ethha_1757"/>
<keyword evidence="1" id="KW-0813">Transport</keyword>
<feature type="transmembrane region" description="Helical" evidence="9">
    <location>
        <begin position="110"/>
        <end position="130"/>
    </location>
</feature>
<organism evidence="10 11">
    <name type="scientific">Ethanoligenens harbinense (strain DSM 18485 / JCM 12961 / CGMCC 1.5033 / YUAN-3)</name>
    <dbReference type="NCBI Taxonomy" id="663278"/>
    <lineage>
        <taxon>Bacteria</taxon>
        <taxon>Bacillati</taxon>
        <taxon>Bacillota</taxon>
        <taxon>Clostridia</taxon>
        <taxon>Eubacteriales</taxon>
        <taxon>Oscillospiraceae</taxon>
        <taxon>Ethanoligenens</taxon>
    </lineage>
</organism>
<dbReference type="GO" id="GO:0016787">
    <property type="term" value="F:hydrolase activity"/>
    <property type="evidence" value="ECO:0007669"/>
    <property type="project" value="UniProtKB-KW"/>
</dbReference>
<feature type="transmembrane region" description="Helical" evidence="9">
    <location>
        <begin position="385"/>
        <end position="408"/>
    </location>
</feature>
<evidence type="ECO:0000256" key="8">
    <source>
        <dbReference type="ARBA" id="ARBA00023136"/>
    </source>
</evidence>
<gene>
    <name evidence="10" type="ordered locus">Ethha_1757</name>
</gene>
<dbReference type="GO" id="GO:0005886">
    <property type="term" value="C:plasma membrane"/>
    <property type="evidence" value="ECO:0007669"/>
    <property type="project" value="TreeGrafter"/>
</dbReference>
<dbReference type="AlphaFoldDB" id="E6U9J7"/>
<evidence type="ECO:0000256" key="5">
    <source>
        <dbReference type="ARBA" id="ARBA00022958"/>
    </source>
</evidence>
<keyword evidence="5" id="KW-0630">Potassium</keyword>
<dbReference type="NCBIfam" id="TIGR00680">
    <property type="entry name" value="kdpA"/>
    <property type="match status" value="1"/>
</dbReference>
<evidence type="ECO:0000313" key="10">
    <source>
        <dbReference type="EMBL" id="ADU27283.1"/>
    </source>
</evidence>
<dbReference type="InterPro" id="IPR004623">
    <property type="entry name" value="KdpA"/>
</dbReference>
<evidence type="ECO:0000256" key="1">
    <source>
        <dbReference type="ARBA" id="ARBA00022448"/>
    </source>
</evidence>
<dbReference type="EC" id="3.6.3.12" evidence="10"/>
<dbReference type="GO" id="GO:0008556">
    <property type="term" value="F:P-type potassium transmembrane transporter activity"/>
    <property type="evidence" value="ECO:0007669"/>
    <property type="project" value="InterPro"/>
</dbReference>
<feature type="transmembrane region" description="Helical" evidence="9">
    <location>
        <begin position="142"/>
        <end position="161"/>
    </location>
</feature>
<evidence type="ECO:0000256" key="4">
    <source>
        <dbReference type="ARBA" id="ARBA00022692"/>
    </source>
</evidence>
<keyword evidence="6 9" id="KW-1133">Transmembrane helix</keyword>
<dbReference type="RefSeq" id="WP_013485634.1">
    <property type="nucleotide sequence ID" value="NC_014828.1"/>
</dbReference>
<evidence type="ECO:0000313" key="11">
    <source>
        <dbReference type="Proteomes" id="UP000001551"/>
    </source>
</evidence>
<dbReference type="PANTHER" id="PTHR30607">
    <property type="entry name" value="POTASSIUM-TRANSPORTING ATPASE A CHAIN"/>
    <property type="match status" value="1"/>
</dbReference>
<dbReference type="Proteomes" id="UP000001551">
    <property type="component" value="Chromosome"/>
</dbReference>
<dbReference type="eggNOG" id="COG2060">
    <property type="taxonomic scope" value="Bacteria"/>
</dbReference>
<keyword evidence="4 9" id="KW-0812">Transmembrane</keyword>
<dbReference type="Pfam" id="PF03814">
    <property type="entry name" value="KdpA"/>
    <property type="match status" value="1"/>
</dbReference>
<name>E6U9J7_ETHHY</name>
<accession>E6U9J7</accession>
<dbReference type="KEGG" id="eha:Ethha_1757"/>
<keyword evidence="8 9" id="KW-0472">Membrane</keyword>
<evidence type="ECO:0000256" key="6">
    <source>
        <dbReference type="ARBA" id="ARBA00022989"/>
    </source>
</evidence>
<dbReference type="EMBL" id="CP002400">
    <property type="protein sequence ID" value="ADU27283.1"/>
    <property type="molecule type" value="Genomic_DNA"/>
</dbReference>
<evidence type="ECO:0000256" key="9">
    <source>
        <dbReference type="SAM" id="Phobius"/>
    </source>
</evidence>
<keyword evidence="3" id="KW-0633">Potassium transport</keyword>
<evidence type="ECO:0000256" key="3">
    <source>
        <dbReference type="ARBA" id="ARBA00022538"/>
    </source>
</evidence>
<keyword evidence="7" id="KW-0406">Ion transport</keyword>
<sequence length="418" mass="43806">MRKFHKLAAAAAFLRGVAGTGGLGNFYVDIIRFTTRLLLPISIVVAIVYVACGSPQTLGANSIITTIEGTKQVIPLGPVASLEAIKNLASNGGGFFNANSAHPFENPTPFSNLITILELGLISTSFVVAFGKMTKNKRQARVLFVTLAVLLVASVGITYAAELAGNHAVAAAGLTGQAGNMEGKETRFGIAGTSLFSGATTAYQVGTVNGSMDSMTPMGGMMAMWNMILQTVFGGKGTGFIYVIMYAILTVFICGLMVGRTPEYLGKKIEGKEMKMVAVGILAHPLFVLVPLGVASVIKAGFSSVANPGYHGFSEMLYAFLSASANNGSAFAGLNANTLFWNILMGVIMLLGRYVPLAAMLCAAGSLSQKRIVPESVGTFRTDRAMFGLTLLFIIIVIGALSFFPALVLGPIAEQLTL</sequence>
<evidence type="ECO:0000256" key="2">
    <source>
        <dbReference type="ARBA" id="ARBA00022475"/>
    </source>
</evidence>
<keyword evidence="2" id="KW-1003">Cell membrane</keyword>
<keyword evidence="10" id="KW-0378">Hydrolase</keyword>
<evidence type="ECO:0000256" key="7">
    <source>
        <dbReference type="ARBA" id="ARBA00023065"/>
    </source>
</evidence>
<reference evidence="10 11" key="1">
    <citation type="submission" date="2010-12" db="EMBL/GenBank/DDBJ databases">
        <title>Complete sequence of Ethanoligenens harbinense YUAN-3.</title>
        <authorList>
            <person name="Lucas S."/>
            <person name="Copeland A."/>
            <person name="Lapidus A."/>
            <person name="Cheng J.-F."/>
            <person name="Bruce D."/>
            <person name="Goodwin L."/>
            <person name="Pitluck S."/>
            <person name="Chertkov O."/>
            <person name="Misra M."/>
            <person name="Detter J.C."/>
            <person name="Han C."/>
            <person name="Tapia R."/>
            <person name="Land M."/>
            <person name="Hauser L."/>
            <person name="Jeffries C."/>
            <person name="Kyrpides N."/>
            <person name="Ivanova N."/>
            <person name="Mikhailova N."/>
            <person name="Wang A."/>
            <person name="Mouttaki H."/>
            <person name="He Z."/>
            <person name="Zhou J."/>
            <person name="Hemme C.L."/>
            <person name="Woyke T."/>
        </authorList>
    </citation>
    <scope>NUCLEOTIDE SEQUENCE [LARGE SCALE GENOMIC DNA]</scope>
    <source>
        <strain evidence="11">DSM 18485 / JCM 12961 / CGMCC 1.5033 / YUAN-3</strain>
    </source>
</reference>
<feature type="transmembrane region" description="Helical" evidence="9">
    <location>
        <begin position="279"/>
        <end position="298"/>
    </location>
</feature>
<proteinExistence type="predicted"/>
<keyword evidence="11" id="KW-1185">Reference proteome</keyword>
<dbReference type="HOGENOM" id="CLU_018614_0_0_9"/>
<dbReference type="PANTHER" id="PTHR30607:SF2">
    <property type="entry name" value="POTASSIUM-TRANSPORTING ATPASE POTASSIUM-BINDING SUBUNIT"/>
    <property type="match status" value="1"/>
</dbReference>
<feature type="transmembrane region" description="Helical" evidence="9">
    <location>
        <begin position="239"/>
        <end position="258"/>
    </location>
</feature>
<feature type="transmembrane region" description="Helical" evidence="9">
    <location>
        <begin position="339"/>
        <end position="364"/>
    </location>
</feature>